<comment type="caution">
    <text evidence="1">The sequence shown here is derived from an EMBL/GenBank/DDBJ whole genome shotgun (WGS) entry which is preliminary data.</text>
</comment>
<name>A0A645GPJ7_9ZZZZ</name>
<accession>A0A645GPJ7</accession>
<reference evidence="1" key="1">
    <citation type="submission" date="2019-08" db="EMBL/GenBank/DDBJ databases">
        <authorList>
            <person name="Kucharzyk K."/>
            <person name="Murdoch R.W."/>
            <person name="Higgins S."/>
            <person name="Loffler F."/>
        </authorList>
    </citation>
    <scope>NUCLEOTIDE SEQUENCE</scope>
</reference>
<dbReference type="EMBL" id="VSSQ01074839">
    <property type="protein sequence ID" value="MPN25603.1"/>
    <property type="molecule type" value="Genomic_DNA"/>
</dbReference>
<organism evidence="1">
    <name type="scientific">bioreactor metagenome</name>
    <dbReference type="NCBI Taxonomy" id="1076179"/>
    <lineage>
        <taxon>unclassified sequences</taxon>
        <taxon>metagenomes</taxon>
        <taxon>ecological metagenomes</taxon>
    </lineage>
</organism>
<evidence type="ECO:0000313" key="1">
    <source>
        <dbReference type="EMBL" id="MPN25603.1"/>
    </source>
</evidence>
<gene>
    <name evidence="1" type="ORF">SDC9_173015</name>
</gene>
<protein>
    <submittedName>
        <fullName evidence="1">Uncharacterized protein</fullName>
    </submittedName>
</protein>
<sequence length="78" mass="9070">MANECRQRGHWTVAIGQHLRADNGIDRRRFSRFHGADDRQHHFQSRDFSQLIVQRGLLCLDTPGTEMHGLNVEIVLTF</sequence>
<proteinExistence type="predicted"/>
<dbReference type="AlphaFoldDB" id="A0A645GPJ7"/>